<dbReference type="GO" id="GO:0015074">
    <property type="term" value="P:DNA integration"/>
    <property type="evidence" value="ECO:0007669"/>
    <property type="project" value="InterPro"/>
</dbReference>
<dbReference type="AlphaFoldDB" id="A0A098BP07"/>
<dbReference type="PANTHER" id="PTHR30349:SF41">
    <property type="entry name" value="INTEGRASE_RECOMBINASE PROTEIN MJ0367-RELATED"/>
    <property type="match status" value="1"/>
</dbReference>
<dbReference type="RefSeq" id="WP_040273490.1">
    <property type="nucleotide sequence ID" value="NZ_JAJNCM010000042.1"/>
</dbReference>
<evidence type="ECO:0000259" key="6">
    <source>
        <dbReference type="PROSITE" id="PS51900"/>
    </source>
</evidence>
<protein>
    <submittedName>
        <fullName evidence="7">Phage integrase family site-specific recombinase</fullName>
    </submittedName>
</protein>
<feature type="domain" description="Core-binding (CB)" evidence="6">
    <location>
        <begin position="3"/>
        <end position="92"/>
    </location>
</feature>
<sequence>MSRDLPLLFEEFLLYRSSAKLSPHTVKAYRQDFTAIAARLATTTGTTVDQLVSDVIDKTRMRAVFADFAADHSAASIRRCWSTWNNLCDYLFTSDIIEANPMAAVLRPKAEKTVPKSFDQDAVQRLLSTLTETDEQNSHAWQERDLAIVFTALLTGCRLSELVVMNVGDLRDVDDTGRTKALTVRGKGNKERVLTAEAGLVDVLTDYLESRLQRFPGSCEARSSPTDSPWRRLRAKDALFVGADGERITGPTIQYRVERAYRRAGINGQRAKGALVHQLRHTFATSLADQNVSVYTLMRLLGHEAMTTTQRYTKGAGKETRSASALNPAYRMLEPKAAPTEG</sequence>
<dbReference type="PROSITE" id="PS51898">
    <property type="entry name" value="TYR_RECOMBINASE"/>
    <property type="match status" value="1"/>
</dbReference>
<proteinExistence type="inferred from homology"/>
<dbReference type="OrthoDB" id="4603684at2"/>
<dbReference type="PROSITE" id="PS51900">
    <property type="entry name" value="CB"/>
    <property type="match status" value="1"/>
</dbReference>
<reference evidence="7 8" key="1">
    <citation type="journal article" date="2014" name="Genome Announc.">
        <title>Draft Genome Sequence of Propane- and Butane-Oxidizing Actinobacterium Rhodococcus ruber IEGM 231.</title>
        <authorList>
            <person name="Ivshina I.B."/>
            <person name="Kuyukina M.S."/>
            <person name="Krivoruchko A.V."/>
            <person name="Barbe V."/>
            <person name="Fischer C."/>
        </authorList>
    </citation>
    <scope>NUCLEOTIDE SEQUENCE [LARGE SCALE GENOMIC DNA]</scope>
</reference>
<dbReference type="InterPro" id="IPR002104">
    <property type="entry name" value="Integrase_catalytic"/>
</dbReference>
<dbReference type="Gene3D" id="1.10.150.130">
    <property type="match status" value="1"/>
</dbReference>
<dbReference type="GO" id="GO:0006310">
    <property type="term" value="P:DNA recombination"/>
    <property type="evidence" value="ECO:0007669"/>
    <property type="project" value="UniProtKB-KW"/>
</dbReference>
<dbReference type="Pfam" id="PF00589">
    <property type="entry name" value="Phage_integrase"/>
    <property type="match status" value="1"/>
</dbReference>
<name>A0A098BP07_9NOCA</name>
<dbReference type="InterPro" id="IPR050090">
    <property type="entry name" value="Tyrosine_recombinase_XerCD"/>
</dbReference>
<evidence type="ECO:0000313" key="7">
    <source>
        <dbReference type="EMBL" id="CDZ90298.1"/>
    </source>
</evidence>
<evidence type="ECO:0000256" key="3">
    <source>
        <dbReference type="ARBA" id="ARBA00023172"/>
    </source>
</evidence>
<dbReference type="PANTHER" id="PTHR30349">
    <property type="entry name" value="PHAGE INTEGRASE-RELATED"/>
    <property type="match status" value="1"/>
</dbReference>
<keyword evidence="3" id="KW-0233">DNA recombination</keyword>
<keyword evidence="2 4" id="KW-0238">DNA-binding</keyword>
<dbReference type="InterPro" id="IPR044068">
    <property type="entry name" value="CB"/>
</dbReference>
<gene>
    <name evidence="7" type="ORF">RHRU231_690010</name>
</gene>
<dbReference type="SUPFAM" id="SSF56349">
    <property type="entry name" value="DNA breaking-rejoining enzymes"/>
    <property type="match status" value="1"/>
</dbReference>
<dbReference type="InterPro" id="IPR013762">
    <property type="entry name" value="Integrase-like_cat_sf"/>
</dbReference>
<accession>A0A098BP07</accession>
<evidence type="ECO:0000256" key="1">
    <source>
        <dbReference type="ARBA" id="ARBA00008857"/>
    </source>
</evidence>
<evidence type="ECO:0000259" key="5">
    <source>
        <dbReference type="PROSITE" id="PS51898"/>
    </source>
</evidence>
<dbReference type="GO" id="GO:0003677">
    <property type="term" value="F:DNA binding"/>
    <property type="evidence" value="ECO:0007669"/>
    <property type="project" value="UniProtKB-UniRule"/>
</dbReference>
<comment type="similarity">
    <text evidence="1">Belongs to the 'phage' integrase family.</text>
</comment>
<organism evidence="7 8">
    <name type="scientific">Rhodococcus ruber</name>
    <dbReference type="NCBI Taxonomy" id="1830"/>
    <lineage>
        <taxon>Bacteria</taxon>
        <taxon>Bacillati</taxon>
        <taxon>Actinomycetota</taxon>
        <taxon>Actinomycetes</taxon>
        <taxon>Mycobacteriales</taxon>
        <taxon>Nocardiaceae</taxon>
        <taxon>Rhodococcus</taxon>
    </lineage>
</organism>
<dbReference type="InterPro" id="IPR010998">
    <property type="entry name" value="Integrase_recombinase_N"/>
</dbReference>
<evidence type="ECO:0000256" key="2">
    <source>
        <dbReference type="ARBA" id="ARBA00023125"/>
    </source>
</evidence>
<evidence type="ECO:0000256" key="4">
    <source>
        <dbReference type="PROSITE-ProRule" id="PRU01248"/>
    </source>
</evidence>
<dbReference type="EMBL" id="CCSD01000082">
    <property type="protein sequence ID" value="CDZ90298.1"/>
    <property type="molecule type" value="Genomic_DNA"/>
</dbReference>
<dbReference type="Gene3D" id="1.10.443.10">
    <property type="entry name" value="Intergrase catalytic core"/>
    <property type="match status" value="1"/>
</dbReference>
<feature type="domain" description="Tyr recombinase" evidence="5">
    <location>
        <begin position="113"/>
        <end position="325"/>
    </location>
</feature>
<evidence type="ECO:0000313" key="8">
    <source>
        <dbReference type="Proteomes" id="UP000042997"/>
    </source>
</evidence>
<dbReference type="Proteomes" id="UP000042997">
    <property type="component" value="Unassembled WGS sequence"/>
</dbReference>
<dbReference type="InterPro" id="IPR011010">
    <property type="entry name" value="DNA_brk_join_enz"/>
</dbReference>